<dbReference type="PANTHER" id="PTHR47950">
    <property type="entry name" value="CYTOCHROME P450, FAMILY 76, SUBFAMILY C, POLYPEPTIDE 5-RELATED"/>
    <property type="match status" value="1"/>
</dbReference>
<dbReference type="Pfam" id="PF00067">
    <property type="entry name" value="p450"/>
    <property type="match status" value="2"/>
</dbReference>
<dbReference type="InterPro" id="IPR036396">
    <property type="entry name" value="Cyt_P450_sf"/>
</dbReference>
<evidence type="ECO:0000256" key="6">
    <source>
        <dbReference type="RuleBase" id="RU000461"/>
    </source>
</evidence>
<dbReference type="InterPro" id="IPR001128">
    <property type="entry name" value="Cyt_P450"/>
</dbReference>
<gene>
    <name evidence="8" type="primary">CYP76G1</name>
</gene>
<keyword evidence="2 5" id="KW-0479">Metal-binding</keyword>
<dbReference type="GO" id="GO:0005506">
    <property type="term" value="F:iron ion binding"/>
    <property type="evidence" value="ECO:0007669"/>
    <property type="project" value="InterPro"/>
</dbReference>
<keyword evidence="7" id="KW-1133">Transmembrane helix</keyword>
<keyword evidence="3 6" id="KW-0560">Oxidoreductase</keyword>
<organism evidence="8">
    <name type="scientific">Isatis tinctoria</name>
    <name type="common">Dyer's woad</name>
    <name type="synonym">Isatis indigotica</name>
    <dbReference type="NCBI Taxonomy" id="161756"/>
    <lineage>
        <taxon>Eukaryota</taxon>
        <taxon>Viridiplantae</taxon>
        <taxon>Streptophyta</taxon>
        <taxon>Embryophyta</taxon>
        <taxon>Tracheophyta</taxon>
        <taxon>Spermatophyta</taxon>
        <taxon>Magnoliopsida</taxon>
        <taxon>eudicotyledons</taxon>
        <taxon>Gunneridae</taxon>
        <taxon>Pentapetalae</taxon>
        <taxon>rosids</taxon>
        <taxon>malvids</taxon>
        <taxon>Brassicales</taxon>
        <taxon>Brassicaceae</taxon>
        <taxon>Isatideae</taxon>
        <taxon>Isatis</taxon>
    </lineage>
</organism>
<dbReference type="PRINTS" id="PR00385">
    <property type="entry name" value="P450"/>
</dbReference>
<comment type="cofactor">
    <cofactor evidence="5">
        <name>heme</name>
        <dbReference type="ChEBI" id="CHEBI:30413"/>
    </cofactor>
</comment>
<keyword evidence="6" id="KW-0503">Monooxygenase</keyword>
<dbReference type="FunFam" id="1.10.630.10:FF:000007">
    <property type="entry name" value="Cytochrome P450 76C4"/>
    <property type="match status" value="1"/>
</dbReference>
<evidence type="ECO:0000256" key="2">
    <source>
        <dbReference type="ARBA" id="ARBA00022723"/>
    </source>
</evidence>
<evidence type="ECO:0000256" key="5">
    <source>
        <dbReference type="PIRSR" id="PIRSR602401-1"/>
    </source>
</evidence>
<dbReference type="AlphaFoldDB" id="A0A8F0K7U5"/>
<keyword evidence="7" id="KW-0812">Transmembrane</keyword>
<reference evidence="8" key="1">
    <citation type="submission" date="2020-03" db="EMBL/GenBank/DDBJ databases">
        <title>An insight into accumulation patterns and metabolic pathway genes of glucosinolates in Isatis indigotica.</title>
        <authorList>
            <person name="Zhang T."/>
            <person name="Hu X."/>
            <person name="Yang S."/>
        </authorList>
    </citation>
    <scope>NUCLEOTIDE SEQUENCE</scope>
</reference>
<feature type="transmembrane region" description="Helical" evidence="7">
    <location>
        <begin position="6"/>
        <end position="27"/>
    </location>
</feature>
<dbReference type="EMBL" id="MT145819">
    <property type="protein sequence ID" value="QWK52366.1"/>
    <property type="molecule type" value="Genomic_DNA"/>
</dbReference>
<keyword evidence="5 6" id="KW-0349">Heme</keyword>
<dbReference type="PROSITE" id="PS00086">
    <property type="entry name" value="CYTOCHROME_P450"/>
    <property type="match status" value="1"/>
</dbReference>
<keyword evidence="4 5" id="KW-0408">Iron</keyword>
<evidence type="ECO:0000313" key="8">
    <source>
        <dbReference type="EMBL" id="QWK52366.1"/>
    </source>
</evidence>
<evidence type="ECO:0000256" key="3">
    <source>
        <dbReference type="ARBA" id="ARBA00023002"/>
    </source>
</evidence>
<evidence type="ECO:0000256" key="4">
    <source>
        <dbReference type="ARBA" id="ARBA00023004"/>
    </source>
</evidence>
<dbReference type="GO" id="GO:0020037">
    <property type="term" value="F:heme binding"/>
    <property type="evidence" value="ECO:0007669"/>
    <property type="project" value="InterPro"/>
</dbReference>
<evidence type="ECO:0000256" key="1">
    <source>
        <dbReference type="ARBA" id="ARBA00010617"/>
    </source>
</evidence>
<proteinExistence type="inferred from homology"/>
<dbReference type="PANTHER" id="PTHR47950:SF13">
    <property type="entry name" value="CYTOCHROME P450, FAMILY 76, SUBFAMILY G, POLYPEPTIDE 1"/>
    <property type="match status" value="1"/>
</dbReference>
<dbReference type="InterPro" id="IPR002401">
    <property type="entry name" value="Cyt_P450_E_grp-I"/>
</dbReference>
<dbReference type="GO" id="GO:0016705">
    <property type="term" value="F:oxidoreductase activity, acting on paired donors, with incorporation or reduction of molecular oxygen"/>
    <property type="evidence" value="ECO:0007669"/>
    <property type="project" value="InterPro"/>
</dbReference>
<keyword evidence="7" id="KW-0472">Membrane</keyword>
<dbReference type="InterPro" id="IPR017972">
    <property type="entry name" value="Cyt_P450_CS"/>
</dbReference>
<protein>
    <submittedName>
        <fullName evidence="8">Cytochrome P450 76G1</fullName>
    </submittedName>
</protein>
<feature type="binding site" description="axial binding residue" evidence="5">
    <location>
        <position position="417"/>
    </location>
    <ligand>
        <name>heme</name>
        <dbReference type="ChEBI" id="CHEBI:30413"/>
    </ligand>
    <ligandPart>
        <name>Fe</name>
        <dbReference type="ChEBI" id="CHEBI:18248"/>
    </ligandPart>
</feature>
<sequence>MIKSLTMNELIGIITSIAVLICVTCLLHTKRRLTRLPPGPNPWPVIGNMLQLAGSPPHDSLTKLSRRHGPIMTLRLGSMLTVVISSSGVAREIFKKHDAALAGRKIYEAMKGGKSSDGSLITAQYGTIYLSGTESIDVGRYFFLMAFNLIGNLIFSKDLLDPDSKRGSEFFYHTGKVMEFAGKPNMADFFPLLRFLDPQGIRRKTQFHVERAFEIAGEFIRERTEVREREKSDEKTKDYLDVLLEFRGGDGADEEPSRFSARDINVIVFEMFTAGTDTTTSTLEWALAELLHNPRTLARLQTELRTYLTSPNQKLQEEDLPNLPYLSAVIMETLRLHPPLPFLVPHKAMSTCHIFNQYTIPKETQVLVNVWAIGRDPATWVEPSIFKPERFISDPNPRDFRGQDFEFLPFGSGRRMCPALPLASRVLPLAIGSMVRSFDWAMAHGLNAEEMDMGERIGITLKKAVPLEAIPIPYRGD</sequence>
<dbReference type="GO" id="GO:0004497">
    <property type="term" value="F:monooxygenase activity"/>
    <property type="evidence" value="ECO:0007669"/>
    <property type="project" value="UniProtKB-KW"/>
</dbReference>
<dbReference type="PRINTS" id="PR00463">
    <property type="entry name" value="EP450I"/>
</dbReference>
<evidence type="ECO:0000256" key="7">
    <source>
        <dbReference type="SAM" id="Phobius"/>
    </source>
</evidence>
<dbReference type="SUPFAM" id="SSF48264">
    <property type="entry name" value="Cytochrome P450"/>
    <property type="match status" value="1"/>
</dbReference>
<name>A0A8F0K7U5_ISATI</name>
<dbReference type="Gene3D" id="1.10.630.10">
    <property type="entry name" value="Cytochrome P450"/>
    <property type="match status" value="1"/>
</dbReference>
<accession>A0A8F0K7U5</accession>
<comment type="similarity">
    <text evidence="1 6">Belongs to the cytochrome P450 family.</text>
</comment>